<dbReference type="PROSITE" id="PS00739">
    <property type="entry name" value="ADOHCYASE_2"/>
    <property type="match status" value="1"/>
</dbReference>
<dbReference type="FunFam" id="3.40.50.720:FF:000035">
    <property type="entry name" value="Adenosylhomocysteinase"/>
    <property type="match status" value="1"/>
</dbReference>
<feature type="domain" description="S-adenosyl-L-homocysteine hydrolase NAD binding" evidence="7">
    <location>
        <begin position="321"/>
        <end position="482"/>
    </location>
</feature>
<evidence type="ECO:0000259" key="7">
    <source>
        <dbReference type="SMART" id="SM00997"/>
    </source>
</evidence>
<evidence type="ECO:0000313" key="9">
    <source>
        <dbReference type="Proteomes" id="UP001627154"/>
    </source>
</evidence>
<dbReference type="InterPro" id="IPR042172">
    <property type="entry name" value="Adenosylhomocyst_ase-like_sf"/>
</dbReference>
<dbReference type="EC" id="3.13.2.1" evidence="4"/>
<name>A0ABD2W0I5_9HYME</name>
<evidence type="ECO:0000256" key="3">
    <source>
        <dbReference type="ARBA" id="ARBA00023027"/>
    </source>
</evidence>
<dbReference type="InterPro" id="IPR036291">
    <property type="entry name" value="NAD(P)-bd_dom_sf"/>
</dbReference>
<dbReference type="GO" id="GO:0006730">
    <property type="term" value="P:one-carbon metabolic process"/>
    <property type="evidence" value="ECO:0007669"/>
    <property type="project" value="UniProtKB-KW"/>
</dbReference>
<keyword evidence="2 4" id="KW-0554">One-carbon metabolism</keyword>
<feature type="compositionally biased region" description="Polar residues" evidence="6">
    <location>
        <begin position="57"/>
        <end position="72"/>
    </location>
</feature>
<dbReference type="Proteomes" id="UP001627154">
    <property type="component" value="Unassembled WGS sequence"/>
</dbReference>
<dbReference type="Pfam" id="PF05221">
    <property type="entry name" value="AdoHcyase"/>
    <property type="match status" value="1"/>
</dbReference>
<dbReference type="NCBIfam" id="TIGR00936">
    <property type="entry name" value="ahcY"/>
    <property type="match status" value="1"/>
</dbReference>
<keyword evidence="9" id="KW-1185">Reference proteome</keyword>
<comment type="catalytic activity">
    <reaction evidence="4">
        <text>S-adenosyl-L-homocysteine + H2O = L-homocysteine + adenosine</text>
        <dbReference type="Rhea" id="RHEA:21708"/>
        <dbReference type="ChEBI" id="CHEBI:15377"/>
        <dbReference type="ChEBI" id="CHEBI:16335"/>
        <dbReference type="ChEBI" id="CHEBI:57856"/>
        <dbReference type="ChEBI" id="CHEBI:58199"/>
        <dbReference type="EC" id="3.13.2.1"/>
    </reaction>
</comment>
<comment type="cofactor">
    <cofactor evidence="4">
        <name>NAD(+)</name>
        <dbReference type="ChEBI" id="CHEBI:57540"/>
    </cofactor>
    <text evidence="4">Binds 1 NAD(+) per subunit.</text>
</comment>
<dbReference type="SUPFAM" id="SSF52283">
    <property type="entry name" value="Formate/glycerate dehydrogenase catalytic domain-like"/>
    <property type="match status" value="1"/>
</dbReference>
<keyword evidence="3 4" id="KW-0520">NAD</keyword>
<dbReference type="InterPro" id="IPR015878">
    <property type="entry name" value="Ado_hCys_hydrolase_NAD-bd"/>
</dbReference>
<sequence length="581" mass="63625">MADDGAAADNHHHPAALAAAAAAAAAAAGQNPPANGRARSSISGPIVGDGPVVAEPCSSTAGTKSLEATNNAYHGARSKLDSKSGALKKAGRYRSRSLSASSTDSYSSASYTGSSSEEDDVSPREKIQKTDKDFTDFCVRNIEQHAFGRREIEIAEQEMPGIMALRKRARDDKPLKNAKIVGCTHINAQTAVLIETLVELGAQVRWAACNIYSTQNEVAAALAWAGYPVYAWRSETEEDFWWCIDKCINAENWQPNMILDDGGDATHLMLKKYNAMFKMIKGIVEESVTGVHRLYQLSKANKLSVPAMNVNDSVTKTKFDNLYSCRESIIDSLKRSTDVMFGGKQVVICGYGEVGKGCCQALKGLGCIVYITEIDPICALQASMDGFRVVKLNEVIRNVDIVITATGNKNVVTREHMDKMKNGCVVCNMGHSNTEIDINSLRTSDLTWEKVRSQVDHIIWPDGKRIVLLAEGRLVNLSCSSIPSFVVSITAATQALALIELFNAPAGRYKSDVYLLPKKMDEYVASLHLPTFDAHLTELTDEQAKYMGLNKAGPFKPNYYRFPSQIMAIRLKQKFTQSNKR</sequence>
<dbReference type="PANTHER" id="PTHR23420">
    <property type="entry name" value="ADENOSYLHOMOCYSTEINASE"/>
    <property type="match status" value="1"/>
</dbReference>
<dbReference type="FunFam" id="3.40.50.1480:FF:000009">
    <property type="entry name" value="Adenosylhomocysteinase like 2"/>
    <property type="match status" value="1"/>
</dbReference>
<gene>
    <name evidence="8" type="ORF">TKK_018335</name>
</gene>
<feature type="compositionally biased region" description="Low complexity" evidence="6">
    <location>
        <begin position="96"/>
        <end position="115"/>
    </location>
</feature>
<evidence type="ECO:0000256" key="5">
    <source>
        <dbReference type="RuleBase" id="RU004166"/>
    </source>
</evidence>
<evidence type="ECO:0000256" key="6">
    <source>
        <dbReference type="SAM" id="MobiDB-lite"/>
    </source>
</evidence>
<accession>A0ABD2W0I5</accession>
<reference evidence="8 9" key="1">
    <citation type="journal article" date="2024" name="bioRxiv">
        <title>A reference genome for Trichogramma kaykai: A tiny desert-dwelling parasitoid wasp with competing sex-ratio distorters.</title>
        <authorList>
            <person name="Culotta J."/>
            <person name="Lindsey A.R."/>
        </authorList>
    </citation>
    <scope>NUCLEOTIDE SEQUENCE [LARGE SCALE GENOMIC DNA]</scope>
    <source>
        <strain evidence="8 9">KSX58</strain>
    </source>
</reference>
<dbReference type="CDD" id="cd00401">
    <property type="entry name" value="SAHH"/>
    <property type="match status" value="1"/>
</dbReference>
<dbReference type="FunFam" id="3.40.50.1480:FF:000002">
    <property type="entry name" value="Adenosylhomocysteinase"/>
    <property type="match status" value="1"/>
</dbReference>
<evidence type="ECO:0000256" key="1">
    <source>
        <dbReference type="ARBA" id="ARBA00007122"/>
    </source>
</evidence>
<dbReference type="Pfam" id="PF00670">
    <property type="entry name" value="AdoHcyase_NAD"/>
    <property type="match status" value="1"/>
</dbReference>
<comment type="caution">
    <text evidence="8">The sequence shown here is derived from an EMBL/GenBank/DDBJ whole genome shotgun (WGS) entry which is preliminary data.</text>
</comment>
<evidence type="ECO:0000313" key="8">
    <source>
        <dbReference type="EMBL" id="KAL3386127.1"/>
    </source>
</evidence>
<dbReference type="PROSITE" id="PS00738">
    <property type="entry name" value="ADOHCYASE_1"/>
    <property type="match status" value="1"/>
</dbReference>
<dbReference type="SMART" id="SM00996">
    <property type="entry name" value="AdoHcyase"/>
    <property type="match status" value="1"/>
</dbReference>
<dbReference type="PANTHER" id="PTHR23420:SF0">
    <property type="entry name" value="ADENOSYLHOMOCYSTEINASE"/>
    <property type="match status" value="1"/>
</dbReference>
<comment type="similarity">
    <text evidence="1 5">Belongs to the adenosylhomocysteinase family.</text>
</comment>
<protein>
    <recommendedName>
        <fullName evidence="4">Adenosylhomocysteinase</fullName>
        <ecNumber evidence="4">3.13.2.1</ecNumber>
    </recommendedName>
</protein>
<dbReference type="EMBL" id="JBJJXI010000148">
    <property type="protein sequence ID" value="KAL3386127.1"/>
    <property type="molecule type" value="Genomic_DNA"/>
</dbReference>
<dbReference type="SMART" id="SM00997">
    <property type="entry name" value="AdoHcyase_NAD"/>
    <property type="match status" value="1"/>
</dbReference>
<dbReference type="InterPro" id="IPR000043">
    <property type="entry name" value="Adenosylhomocysteinase-like"/>
</dbReference>
<dbReference type="Gene3D" id="3.40.50.720">
    <property type="entry name" value="NAD(P)-binding Rossmann-like Domain"/>
    <property type="match status" value="1"/>
</dbReference>
<organism evidence="8 9">
    <name type="scientific">Trichogramma kaykai</name>
    <dbReference type="NCBI Taxonomy" id="54128"/>
    <lineage>
        <taxon>Eukaryota</taxon>
        <taxon>Metazoa</taxon>
        <taxon>Ecdysozoa</taxon>
        <taxon>Arthropoda</taxon>
        <taxon>Hexapoda</taxon>
        <taxon>Insecta</taxon>
        <taxon>Pterygota</taxon>
        <taxon>Neoptera</taxon>
        <taxon>Endopterygota</taxon>
        <taxon>Hymenoptera</taxon>
        <taxon>Apocrita</taxon>
        <taxon>Proctotrupomorpha</taxon>
        <taxon>Chalcidoidea</taxon>
        <taxon>Trichogrammatidae</taxon>
        <taxon>Trichogramma</taxon>
    </lineage>
</organism>
<dbReference type="AlphaFoldDB" id="A0ABD2W0I5"/>
<proteinExistence type="inferred from homology"/>
<feature type="compositionally biased region" description="Low complexity" evidence="6">
    <location>
        <begin position="15"/>
        <end position="38"/>
    </location>
</feature>
<dbReference type="SUPFAM" id="SSF51735">
    <property type="entry name" value="NAD(P)-binding Rossmann-fold domains"/>
    <property type="match status" value="1"/>
</dbReference>
<feature type="region of interest" description="Disordered" evidence="6">
    <location>
        <begin position="1"/>
        <end position="127"/>
    </location>
</feature>
<evidence type="ECO:0000256" key="2">
    <source>
        <dbReference type="ARBA" id="ARBA00022563"/>
    </source>
</evidence>
<dbReference type="InterPro" id="IPR020082">
    <property type="entry name" value="S-Ado-L-homoCys_hydrolase_CS"/>
</dbReference>
<dbReference type="GO" id="GO:0004013">
    <property type="term" value="F:adenosylhomocysteinase activity"/>
    <property type="evidence" value="ECO:0007669"/>
    <property type="project" value="UniProtKB-EC"/>
</dbReference>
<dbReference type="NCBIfam" id="NF004005">
    <property type="entry name" value="PRK05476.2-3"/>
    <property type="match status" value="1"/>
</dbReference>
<dbReference type="Gene3D" id="3.40.50.1480">
    <property type="entry name" value="Adenosylhomocysteinase-like"/>
    <property type="match status" value="3"/>
</dbReference>
<comment type="pathway">
    <text evidence="4">Amino-acid biosynthesis; L-homocysteine biosynthesis; L-homocysteine from S-adenosyl-L-homocysteine: step 1/1.</text>
</comment>
<keyword evidence="4" id="KW-0378">Hydrolase</keyword>
<evidence type="ECO:0000256" key="4">
    <source>
        <dbReference type="RuleBase" id="RU000548"/>
    </source>
</evidence>